<feature type="active site" description="Proton acceptor" evidence="3">
    <location>
        <position position="293"/>
    </location>
</feature>
<dbReference type="GO" id="GO:0009134">
    <property type="term" value="P:nucleoside diphosphate catabolic process"/>
    <property type="evidence" value="ECO:0007669"/>
    <property type="project" value="TreeGrafter"/>
</dbReference>
<evidence type="ECO:0000256" key="2">
    <source>
        <dbReference type="ARBA" id="ARBA00022801"/>
    </source>
</evidence>
<accession>A0AAD1ZSJ2</accession>
<feature type="transmembrane region" description="Helical" evidence="6">
    <location>
        <begin position="117"/>
        <end position="141"/>
    </location>
</feature>
<keyword evidence="6" id="KW-0812">Transmembrane</keyword>
<dbReference type="Pfam" id="PF01150">
    <property type="entry name" value="GDA1_CD39"/>
    <property type="match status" value="1"/>
</dbReference>
<feature type="binding site" evidence="4">
    <location>
        <begin position="324"/>
        <end position="328"/>
    </location>
    <ligand>
        <name>ATP</name>
        <dbReference type="ChEBI" id="CHEBI:30616"/>
    </ligand>
</feature>
<keyword evidence="2" id="KW-0378">Hydrolase</keyword>
<evidence type="ECO:0000256" key="4">
    <source>
        <dbReference type="PIRSR" id="PIRSR600407-2"/>
    </source>
</evidence>
<dbReference type="EMBL" id="OU503048">
    <property type="protein sequence ID" value="CAI9774919.1"/>
    <property type="molecule type" value="Genomic_DNA"/>
</dbReference>
<feature type="region of interest" description="Disordered" evidence="5">
    <location>
        <begin position="79"/>
        <end position="99"/>
    </location>
</feature>
<sequence>MVFSKFAEILSSATARLSAPKSSALSNKSPGFLPVRGSLHGYAYSSPEKKTSLRLFSSLQDLSTYGRLDPEVGDLSPGIERSSNHAMPSNPLQNENGGLSFSKEKKSLVIPSRRNKWIRVICILLCLLLFACLSFAVQFLYSSWSQGPSKFYVVLDCGSTGTRVYLYQASVNRNNDHNLPILLKSLPEDFHRKSGSLSGRAYNRMETEPGFDKLVHNISGLKGAIKPLIRWAERQIPKKSHKTTSLILYATAGVRRLPNSDSEWLLNNALSILKSSPFLCKREWVKIITGVEEAYYGWIALNYHMGVLGATPKKETFGALDLGGSSLQVTFEGKEAAYDETSLKLRIGPVNHHLTAYSLSGYGLNDAFDKSVAYLLKRHPAITNADLVSGNVEIKHPCLQYGYKEKFTCSHCAFVREEGGSPAQGEILGKGAKAGIPFQLVGTPNWQECNALAKVAVNLSEWSDHSPGIDCELQPCALADNLPRPFGQFYAMSGFYVVYRFFNLTPDAELDDILEKGQQFCEKTWDVAKKSVAPQPFIEQYCFRAPYIVLLLREGLHITDREVIIGSGSITWTLGVALLEAGKAFPNRAEFHRYNIFQMKINPFLLYAILFASVFALVCALSCVGNGLSKFFRRPYLPLRWENSVASTSVLNISSPFQFQHWSPINTGDGRVKTPLSPTIADTQRRPYDSGPGFSSSGIQLNESSFYSSSSSVAHSYSSGNLGQMQFDSGNVGSIWTPHRSQMRLQSRRSQSREDLNSSLAEAYTANV</sequence>
<dbReference type="PANTHER" id="PTHR11782:SF125">
    <property type="entry name" value="APYRASE 7-RELATED"/>
    <property type="match status" value="1"/>
</dbReference>
<feature type="transmembrane region" description="Helical" evidence="6">
    <location>
        <begin position="604"/>
        <end position="624"/>
    </location>
</feature>
<protein>
    <recommendedName>
        <fullName evidence="9">Apyrase 7</fullName>
    </recommendedName>
</protein>
<dbReference type="PANTHER" id="PTHR11782">
    <property type="entry name" value="ADENOSINE/GUANOSINE DIPHOSPHATASE"/>
    <property type="match status" value="1"/>
</dbReference>
<proteinExistence type="inferred from homology"/>
<dbReference type="GO" id="GO:0005524">
    <property type="term" value="F:ATP binding"/>
    <property type="evidence" value="ECO:0007669"/>
    <property type="project" value="UniProtKB-KW"/>
</dbReference>
<dbReference type="GO" id="GO:0017110">
    <property type="term" value="F:nucleoside diphosphate phosphatase activity"/>
    <property type="evidence" value="ECO:0007669"/>
    <property type="project" value="TreeGrafter"/>
</dbReference>
<evidence type="ECO:0000256" key="5">
    <source>
        <dbReference type="SAM" id="MobiDB-lite"/>
    </source>
</evidence>
<feature type="region of interest" description="Disordered" evidence="5">
    <location>
        <begin position="740"/>
        <end position="768"/>
    </location>
</feature>
<gene>
    <name evidence="7" type="ORF">FPE_LOCUS22349</name>
</gene>
<dbReference type="Proteomes" id="UP000834106">
    <property type="component" value="Chromosome 13"/>
</dbReference>
<evidence type="ECO:0000313" key="8">
    <source>
        <dbReference type="Proteomes" id="UP000834106"/>
    </source>
</evidence>
<dbReference type="CDD" id="cd24043">
    <property type="entry name" value="ASKHA_NBD_AtAPY7-like"/>
    <property type="match status" value="1"/>
</dbReference>
<dbReference type="Gene3D" id="3.30.420.150">
    <property type="entry name" value="Exopolyphosphatase. Domain 2"/>
    <property type="match status" value="1"/>
</dbReference>
<keyword evidence="8" id="KW-1185">Reference proteome</keyword>
<dbReference type="Gene3D" id="3.30.420.40">
    <property type="match status" value="1"/>
</dbReference>
<feature type="compositionally biased region" description="Polar residues" evidence="5">
    <location>
        <begin position="84"/>
        <end position="99"/>
    </location>
</feature>
<dbReference type="GO" id="GO:0016020">
    <property type="term" value="C:membrane"/>
    <property type="evidence" value="ECO:0007669"/>
    <property type="project" value="TreeGrafter"/>
</dbReference>
<comment type="similarity">
    <text evidence="1">Belongs to the GDA1/CD39 NTPase family.</text>
</comment>
<evidence type="ECO:0000256" key="3">
    <source>
        <dbReference type="PIRSR" id="PIRSR600407-1"/>
    </source>
</evidence>
<reference evidence="7" key="1">
    <citation type="submission" date="2023-05" db="EMBL/GenBank/DDBJ databases">
        <authorList>
            <person name="Huff M."/>
        </authorList>
    </citation>
    <scope>NUCLEOTIDE SEQUENCE</scope>
</reference>
<keyword evidence="6" id="KW-1133">Transmembrane helix</keyword>
<dbReference type="InterPro" id="IPR000407">
    <property type="entry name" value="GDA1_CD39_NTPase"/>
</dbReference>
<keyword evidence="6" id="KW-0472">Membrane</keyword>
<dbReference type="AlphaFoldDB" id="A0AAD1ZSJ2"/>
<name>A0AAD1ZSJ2_9LAMI</name>
<keyword evidence="4" id="KW-0067">ATP-binding</keyword>
<feature type="region of interest" description="Disordered" evidence="5">
    <location>
        <begin position="669"/>
        <end position="694"/>
    </location>
</feature>
<evidence type="ECO:0000256" key="1">
    <source>
        <dbReference type="ARBA" id="ARBA00009283"/>
    </source>
</evidence>
<organism evidence="7 8">
    <name type="scientific">Fraxinus pennsylvanica</name>
    <dbReference type="NCBI Taxonomy" id="56036"/>
    <lineage>
        <taxon>Eukaryota</taxon>
        <taxon>Viridiplantae</taxon>
        <taxon>Streptophyta</taxon>
        <taxon>Embryophyta</taxon>
        <taxon>Tracheophyta</taxon>
        <taxon>Spermatophyta</taxon>
        <taxon>Magnoliopsida</taxon>
        <taxon>eudicotyledons</taxon>
        <taxon>Gunneridae</taxon>
        <taxon>Pentapetalae</taxon>
        <taxon>asterids</taxon>
        <taxon>lamiids</taxon>
        <taxon>Lamiales</taxon>
        <taxon>Oleaceae</taxon>
        <taxon>Oleeae</taxon>
        <taxon>Fraxinus</taxon>
    </lineage>
</organism>
<evidence type="ECO:0000256" key="6">
    <source>
        <dbReference type="SAM" id="Phobius"/>
    </source>
</evidence>
<evidence type="ECO:0008006" key="9">
    <source>
        <dbReference type="Google" id="ProtNLM"/>
    </source>
</evidence>
<evidence type="ECO:0000313" key="7">
    <source>
        <dbReference type="EMBL" id="CAI9774919.1"/>
    </source>
</evidence>
<keyword evidence="4" id="KW-0547">Nucleotide-binding</keyword>